<comment type="catalytic activity">
    <reaction evidence="8 9">
        <text>GTP + H2O = GDP + phosphate + H(+)</text>
        <dbReference type="Rhea" id="RHEA:19669"/>
        <dbReference type="ChEBI" id="CHEBI:15377"/>
        <dbReference type="ChEBI" id="CHEBI:15378"/>
        <dbReference type="ChEBI" id="CHEBI:37565"/>
        <dbReference type="ChEBI" id="CHEBI:43474"/>
        <dbReference type="ChEBI" id="CHEBI:58189"/>
        <dbReference type="EC" id="3.6.5.4"/>
    </reaction>
</comment>
<dbReference type="EMBL" id="WEZT01000005">
    <property type="protein sequence ID" value="MYV05160.1"/>
    <property type="molecule type" value="Genomic_DNA"/>
</dbReference>
<feature type="compositionally biased region" description="Polar residues" evidence="10">
    <location>
        <begin position="126"/>
        <end position="163"/>
    </location>
</feature>
<dbReference type="Gene3D" id="3.40.50.300">
    <property type="entry name" value="P-loop containing nucleotide triphosphate hydrolases"/>
    <property type="match status" value="1"/>
</dbReference>
<feature type="region of interest" description="Disordered" evidence="10">
    <location>
        <begin position="217"/>
        <end position="243"/>
    </location>
</feature>
<dbReference type="InterPro" id="IPR003593">
    <property type="entry name" value="AAA+_ATPase"/>
</dbReference>
<feature type="compositionally biased region" description="Low complexity" evidence="10">
    <location>
        <begin position="217"/>
        <end position="235"/>
    </location>
</feature>
<keyword evidence="2 9" id="KW-0963">Cytoplasm</keyword>
<feature type="compositionally biased region" description="Basic and acidic residues" evidence="10">
    <location>
        <begin position="1"/>
        <end position="20"/>
    </location>
</feature>
<dbReference type="SMART" id="SM00962">
    <property type="entry name" value="SRP54"/>
    <property type="match status" value="1"/>
</dbReference>
<dbReference type="GO" id="GO:0005047">
    <property type="term" value="F:signal recognition particle binding"/>
    <property type="evidence" value="ECO:0007669"/>
    <property type="project" value="TreeGrafter"/>
</dbReference>
<dbReference type="EC" id="3.6.5.4" evidence="9"/>
<dbReference type="InterPro" id="IPR042101">
    <property type="entry name" value="SRP54_N_sf"/>
</dbReference>
<evidence type="ECO:0000256" key="9">
    <source>
        <dbReference type="HAMAP-Rule" id="MF_00920"/>
    </source>
</evidence>
<dbReference type="Pfam" id="PF02881">
    <property type="entry name" value="SRP54_N"/>
    <property type="match status" value="1"/>
</dbReference>
<keyword evidence="1 9" id="KW-1003">Cell membrane</keyword>
<dbReference type="PANTHER" id="PTHR43134:SF1">
    <property type="entry name" value="SIGNAL RECOGNITION PARTICLE RECEPTOR SUBUNIT ALPHA"/>
    <property type="match status" value="1"/>
</dbReference>
<reference evidence="12 13" key="1">
    <citation type="journal article" date="2019" name="Appl. Environ. Microbiol.">
        <title>Genetic determinants of hydroxycinnamic acid metabolism in heterofermentative lactobacilli.</title>
        <authorList>
            <person name="Gaur G."/>
            <person name="Oh J.H."/>
            <person name="Filannino P."/>
            <person name="Gobbetti M."/>
            <person name="van Pijkeren J.P."/>
            <person name="Ganzle M.G."/>
        </authorList>
    </citation>
    <scope>NUCLEOTIDE SEQUENCE [LARGE SCALE GENOMIC DNA]</scope>
    <source>
        <strain evidence="12 13">FUA3583</strain>
    </source>
</reference>
<dbReference type="GO" id="GO:0003924">
    <property type="term" value="F:GTPase activity"/>
    <property type="evidence" value="ECO:0007669"/>
    <property type="project" value="UniProtKB-UniRule"/>
</dbReference>
<evidence type="ECO:0000256" key="7">
    <source>
        <dbReference type="ARBA" id="ARBA00023170"/>
    </source>
</evidence>
<comment type="subunit">
    <text evidence="9">Part of the signal recognition particle protein translocation system, which is composed of SRP and FtsY.</text>
</comment>
<feature type="compositionally biased region" description="Polar residues" evidence="10">
    <location>
        <begin position="89"/>
        <end position="113"/>
    </location>
</feature>
<comment type="similarity">
    <text evidence="9">Belongs to the GTP-binding SRP family. FtsY subfamily.</text>
</comment>
<evidence type="ECO:0000256" key="3">
    <source>
        <dbReference type="ARBA" id="ARBA00022741"/>
    </source>
</evidence>
<keyword evidence="5 9" id="KW-0342">GTP-binding</keyword>
<dbReference type="NCBIfam" id="TIGR00064">
    <property type="entry name" value="ftsY"/>
    <property type="match status" value="1"/>
</dbReference>
<comment type="caution">
    <text evidence="12">The sequence shown here is derived from an EMBL/GenBank/DDBJ whole genome shotgun (WGS) entry which is preliminary data.</text>
</comment>
<feature type="region of interest" description="Disordered" evidence="10">
    <location>
        <begin position="1"/>
        <end position="201"/>
    </location>
</feature>
<dbReference type="Proteomes" id="UP000480570">
    <property type="component" value="Unassembled WGS sequence"/>
</dbReference>
<dbReference type="GO" id="GO:0005737">
    <property type="term" value="C:cytoplasm"/>
    <property type="evidence" value="ECO:0007669"/>
    <property type="project" value="UniProtKB-SubCell"/>
</dbReference>
<dbReference type="InterPro" id="IPR004390">
    <property type="entry name" value="SR_rcpt_FtsY"/>
</dbReference>
<dbReference type="SMART" id="SM00963">
    <property type="entry name" value="SRP54_N"/>
    <property type="match status" value="1"/>
</dbReference>
<comment type="subcellular location">
    <subcellularLocation>
        <location evidence="9">Cell membrane</location>
        <topology evidence="9">Peripheral membrane protein</topology>
        <orientation evidence="9">Cytoplasmic side</orientation>
    </subcellularLocation>
    <subcellularLocation>
        <location evidence="9">Cytoplasm</location>
    </subcellularLocation>
</comment>
<dbReference type="GO" id="GO:0005886">
    <property type="term" value="C:plasma membrane"/>
    <property type="evidence" value="ECO:0007669"/>
    <property type="project" value="UniProtKB-SubCell"/>
</dbReference>
<organism evidence="12 13">
    <name type="scientific">Furfurilactobacillus rossiae</name>
    <dbReference type="NCBI Taxonomy" id="231049"/>
    <lineage>
        <taxon>Bacteria</taxon>
        <taxon>Bacillati</taxon>
        <taxon>Bacillota</taxon>
        <taxon>Bacilli</taxon>
        <taxon>Lactobacillales</taxon>
        <taxon>Lactobacillaceae</taxon>
        <taxon>Furfurilactobacillus</taxon>
    </lineage>
</organism>
<dbReference type="Pfam" id="PF00448">
    <property type="entry name" value="SRP54"/>
    <property type="match status" value="1"/>
</dbReference>
<dbReference type="HAMAP" id="MF_00920">
    <property type="entry name" value="FtsY"/>
    <property type="match status" value="1"/>
</dbReference>
<dbReference type="InterPro" id="IPR000897">
    <property type="entry name" value="SRP54_GTPase_dom"/>
</dbReference>
<dbReference type="Gene3D" id="1.20.120.140">
    <property type="entry name" value="Signal recognition particle SRP54, nucleotide-binding domain"/>
    <property type="match status" value="1"/>
</dbReference>
<evidence type="ECO:0000313" key="12">
    <source>
        <dbReference type="EMBL" id="MYV05160.1"/>
    </source>
</evidence>
<dbReference type="PANTHER" id="PTHR43134">
    <property type="entry name" value="SIGNAL RECOGNITION PARTICLE RECEPTOR SUBUNIT ALPHA"/>
    <property type="match status" value="1"/>
</dbReference>
<dbReference type="GO" id="GO:0006614">
    <property type="term" value="P:SRP-dependent cotranslational protein targeting to membrane"/>
    <property type="evidence" value="ECO:0007669"/>
    <property type="project" value="InterPro"/>
</dbReference>
<evidence type="ECO:0000256" key="4">
    <source>
        <dbReference type="ARBA" id="ARBA00022801"/>
    </source>
</evidence>
<feature type="compositionally biased region" description="Polar residues" evidence="10">
    <location>
        <begin position="71"/>
        <end position="80"/>
    </location>
</feature>
<keyword evidence="7 9" id="KW-0675">Receptor</keyword>
<evidence type="ECO:0000313" key="13">
    <source>
        <dbReference type="Proteomes" id="UP000480570"/>
    </source>
</evidence>
<dbReference type="SMART" id="SM00382">
    <property type="entry name" value="AAA"/>
    <property type="match status" value="1"/>
</dbReference>
<sequence>MGLFDIFRRRNAEENKKDSDQASENSETASQSTVGSESAQSANSDSERVEIATSIVPSQDHDSQSDHDSQTPSSANSQHGVSDEAMESATGSTVASSSLVTDESNDASAQKSGLNADLNGSKDHQQSTASVASLTDSQPSEAKSAVTSSNATSGLTARQSVANSIAAARQLAHRTASLSADAAEKSASEQQASELASQSEQASQSVASEFAVSTSVSASENNVSESESSEASESATDTRTDAELYDQGLAKSRKTLGDRLNAFLANFRSVDEDFFDDLEETLIGADVGFNTAVQITDELRDEVKLKNAKKQQDVENVIVEKLVNLYDQDGADENIAVNMAESGPTVIFFVGVNGVGKTTTVGKMANMYKQQGKKVLLAAADTFRAGAIEQLQVWGQRDGVPVVALPERSDPAAVVFDAVQRAKDEHFDILMVDTAGRLQNKVNLMNELSKMKRVLTREIPEAPHEVLLVLDATTGQNALNQAKTFGEITAVTGIVLTKLDGTAKGGIVLAIRNEMHLPVKFVGLGEQVNDLRPFDANEFVYGLFKGLIKE</sequence>
<comment type="function">
    <text evidence="9">Involved in targeting and insertion of nascent membrane proteins into the cytoplasmic membrane. Acts as a receptor for the complex formed by the signal recognition particle (SRP) and the ribosome-nascent chain (RNC).</text>
</comment>
<evidence type="ECO:0000256" key="5">
    <source>
        <dbReference type="ARBA" id="ARBA00023134"/>
    </source>
</evidence>
<feature type="domain" description="SRP54-type proteins GTP-binding" evidence="11">
    <location>
        <begin position="518"/>
        <end position="531"/>
    </location>
</feature>
<dbReference type="InterPro" id="IPR036225">
    <property type="entry name" value="SRP/SRP_N"/>
</dbReference>
<feature type="binding site" evidence="9">
    <location>
        <begin position="433"/>
        <end position="437"/>
    </location>
    <ligand>
        <name>GTP</name>
        <dbReference type="ChEBI" id="CHEBI:37565"/>
    </ligand>
</feature>
<evidence type="ECO:0000256" key="10">
    <source>
        <dbReference type="SAM" id="MobiDB-lite"/>
    </source>
</evidence>
<dbReference type="PROSITE" id="PS00300">
    <property type="entry name" value="SRP54"/>
    <property type="match status" value="1"/>
</dbReference>
<proteinExistence type="inferred from homology"/>
<dbReference type="SUPFAM" id="SSF47364">
    <property type="entry name" value="Domain of the SRP/SRP receptor G-proteins"/>
    <property type="match status" value="1"/>
</dbReference>
<dbReference type="SUPFAM" id="SSF52540">
    <property type="entry name" value="P-loop containing nucleoside triphosphate hydrolases"/>
    <property type="match status" value="1"/>
</dbReference>
<accession>A0A7C9IS92</accession>
<feature type="compositionally biased region" description="Polar residues" evidence="10">
    <location>
        <begin position="22"/>
        <end position="44"/>
    </location>
</feature>
<feature type="compositionally biased region" description="Low complexity" evidence="10">
    <location>
        <begin position="188"/>
        <end position="201"/>
    </location>
</feature>
<name>A0A7C9IS92_9LACO</name>
<dbReference type="FunFam" id="3.40.50.300:FF:000053">
    <property type="entry name" value="Signal recognition particle receptor FtsY"/>
    <property type="match status" value="1"/>
</dbReference>
<protein>
    <recommendedName>
        <fullName evidence="9">Signal recognition particle receptor FtsY</fullName>
        <shortName evidence="9">SRP receptor</shortName>
        <ecNumber evidence="9">3.6.5.4</ecNumber>
    </recommendedName>
</protein>
<feature type="binding site" evidence="9">
    <location>
        <begin position="497"/>
        <end position="500"/>
    </location>
    <ligand>
        <name>GTP</name>
        <dbReference type="ChEBI" id="CHEBI:37565"/>
    </ligand>
</feature>
<dbReference type="GO" id="GO:0005525">
    <property type="term" value="F:GTP binding"/>
    <property type="evidence" value="ECO:0007669"/>
    <property type="project" value="UniProtKB-UniRule"/>
</dbReference>
<keyword evidence="3 9" id="KW-0547">Nucleotide-binding</keyword>
<dbReference type="InterPro" id="IPR013822">
    <property type="entry name" value="Signal_recog_particl_SRP54_hlx"/>
</dbReference>
<evidence type="ECO:0000256" key="1">
    <source>
        <dbReference type="ARBA" id="ARBA00022475"/>
    </source>
</evidence>
<keyword evidence="6 9" id="KW-0472">Membrane</keyword>
<feature type="binding site" evidence="9">
    <location>
        <begin position="351"/>
        <end position="358"/>
    </location>
    <ligand>
        <name>GTP</name>
        <dbReference type="ChEBI" id="CHEBI:37565"/>
    </ligand>
</feature>
<feature type="compositionally biased region" description="Basic and acidic residues" evidence="10">
    <location>
        <begin position="59"/>
        <end position="69"/>
    </location>
</feature>
<evidence type="ECO:0000256" key="2">
    <source>
        <dbReference type="ARBA" id="ARBA00022490"/>
    </source>
</evidence>
<evidence type="ECO:0000256" key="8">
    <source>
        <dbReference type="ARBA" id="ARBA00048027"/>
    </source>
</evidence>
<dbReference type="CDD" id="cd17874">
    <property type="entry name" value="FtsY"/>
    <property type="match status" value="1"/>
</dbReference>
<evidence type="ECO:0000259" key="11">
    <source>
        <dbReference type="PROSITE" id="PS00300"/>
    </source>
</evidence>
<evidence type="ECO:0000256" key="6">
    <source>
        <dbReference type="ARBA" id="ARBA00023136"/>
    </source>
</evidence>
<dbReference type="AlphaFoldDB" id="A0A7C9IS92"/>
<gene>
    <name evidence="9 12" type="primary">ftsY</name>
    <name evidence="12" type="ORF">GB992_04615</name>
</gene>
<keyword evidence="4 9" id="KW-0378">Hydrolase</keyword>
<dbReference type="InterPro" id="IPR027417">
    <property type="entry name" value="P-loop_NTPase"/>
</dbReference>
<dbReference type="FunFam" id="1.20.120.140:FF:000002">
    <property type="entry name" value="Signal recognition particle receptor FtsY"/>
    <property type="match status" value="1"/>
</dbReference>